<keyword evidence="1" id="KW-0175">Coiled coil</keyword>
<keyword evidence="2" id="KW-0812">Transmembrane</keyword>
<dbReference type="RefSeq" id="WP_009515732.1">
    <property type="nucleotide sequence ID" value="NZ_CCAE010000032.1"/>
</dbReference>
<organism evidence="3 4">
    <name type="scientific">Hydrogenophaga intermedia</name>
    <dbReference type="NCBI Taxonomy" id="65786"/>
    <lineage>
        <taxon>Bacteria</taxon>
        <taxon>Pseudomonadati</taxon>
        <taxon>Pseudomonadota</taxon>
        <taxon>Betaproteobacteria</taxon>
        <taxon>Burkholderiales</taxon>
        <taxon>Comamonadaceae</taxon>
        <taxon>Hydrogenophaga</taxon>
    </lineage>
</organism>
<evidence type="ECO:0000313" key="3">
    <source>
        <dbReference type="EMBL" id="CDN88923.1"/>
    </source>
</evidence>
<dbReference type="Proteomes" id="UP000028878">
    <property type="component" value="Unassembled WGS sequence"/>
</dbReference>
<evidence type="ECO:0000256" key="2">
    <source>
        <dbReference type="SAM" id="Phobius"/>
    </source>
</evidence>
<name>A0A1L1PMB7_HYDIT</name>
<dbReference type="GO" id="GO:0005886">
    <property type="term" value="C:plasma membrane"/>
    <property type="evidence" value="ECO:0007669"/>
    <property type="project" value="TreeGrafter"/>
</dbReference>
<evidence type="ECO:0000256" key="1">
    <source>
        <dbReference type="SAM" id="Coils"/>
    </source>
</evidence>
<dbReference type="EMBL" id="CCAE010000032">
    <property type="protein sequence ID" value="CDN88923.1"/>
    <property type="molecule type" value="Genomic_DNA"/>
</dbReference>
<reference evidence="4" key="2">
    <citation type="submission" date="2014-11" db="EMBL/GenBank/DDBJ databases">
        <title>Draft genome sequence of Hydrogenophaga intermedia S1.</title>
        <authorList>
            <person name="Gan H.M."/>
            <person name="Chew T.H."/>
            <person name="Stolz A."/>
        </authorList>
    </citation>
    <scope>NUCLEOTIDE SEQUENCE [LARGE SCALE GENOMIC DNA]</scope>
    <source>
        <strain evidence="4">S1</strain>
    </source>
</reference>
<keyword evidence="2" id="KW-0472">Membrane</keyword>
<evidence type="ECO:0000313" key="4">
    <source>
        <dbReference type="Proteomes" id="UP000028878"/>
    </source>
</evidence>
<accession>A0A1L1PMB7</accession>
<feature type="transmembrane region" description="Helical" evidence="2">
    <location>
        <begin position="21"/>
        <end position="40"/>
    </location>
</feature>
<dbReference type="GO" id="GO:0004713">
    <property type="term" value="F:protein tyrosine kinase activity"/>
    <property type="evidence" value="ECO:0007669"/>
    <property type="project" value="TreeGrafter"/>
</dbReference>
<protein>
    <submittedName>
        <fullName evidence="3">Polysaccharide chain length determinant protein</fullName>
    </submittedName>
</protein>
<feature type="coiled-coil region" evidence="1">
    <location>
        <begin position="161"/>
        <end position="252"/>
    </location>
</feature>
<proteinExistence type="predicted"/>
<reference evidence="4" key="1">
    <citation type="submission" date="2014-02" db="EMBL/GenBank/DDBJ databases">
        <authorList>
            <person name="Gan H."/>
        </authorList>
    </citation>
    <scope>NUCLEOTIDE SEQUENCE [LARGE SCALE GENOMIC DNA]</scope>
    <source>
        <strain evidence="4">S1</strain>
    </source>
</reference>
<gene>
    <name evidence="3" type="ORF">BN948_03360</name>
</gene>
<sequence>MHELIHQLANALRGMWLYRRTGVAVAWAVALLGAAAVMFIPDRFEASARVYVDTQSILRPLMAGLTIQPDVDQQVAMLGRTLISRPTIEKLVQTEDLGVPLAGKPERDAMVGRIMSNIQLRSTGRDNLYTISYRDENPQLALHVVDALMKTFIASRAGAYTADAQNARKFIEEQIRNYEAKLTEAETRLKDFRLRHIEMQTQGGIDMAGRMAEISTTLSQARLELREAESAREAARLQLEQARSAARNAAATVPAQTFATPEIDARIDVLRRSLDGLLQRFTEQHPDVQNTRKLIAELEQQKAREIEVLRKRAQQAEASGRPMPDMNPAMQEMSRTLAATEVQVASLRARVAEYEGRAARIREQAKVAPQVEAELAQLNRDYDVHRKNYEDLVARRETVALSDELQSDSNVAQFRVVEPPQVSRRPVAPNRVVLLPGVLLLALGAGAAVALMVSNLRPVYFDAAGLRTSVDLPLLGVVTQVRNEVIRHRQGRSMLRLIVSIVALVLLFGLGMVALSIHQSSM</sequence>
<dbReference type="AlphaFoldDB" id="A0A1L1PMB7"/>
<dbReference type="InterPro" id="IPR050445">
    <property type="entry name" value="Bact_polysacc_biosynth/exp"/>
</dbReference>
<feature type="coiled-coil region" evidence="1">
    <location>
        <begin position="288"/>
        <end position="395"/>
    </location>
</feature>
<feature type="transmembrane region" description="Helical" evidence="2">
    <location>
        <begin position="433"/>
        <end position="453"/>
    </location>
</feature>
<dbReference type="PANTHER" id="PTHR32309:SF13">
    <property type="entry name" value="FERRIC ENTEROBACTIN TRANSPORT PROTEIN FEPE"/>
    <property type="match status" value="1"/>
</dbReference>
<keyword evidence="2" id="KW-1133">Transmembrane helix</keyword>
<keyword evidence="4" id="KW-1185">Reference proteome</keyword>
<dbReference type="NCBIfam" id="TIGR03007">
    <property type="entry name" value="pepcterm_ChnLen"/>
    <property type="match status" value="1"/>
</dbReference>
<dbReference type="InterPro" id="IPR014345">
    <property type="entry name" value="XrtA_polysacc_chain"/>
</dbReference>
<dbReference type="PANTHER" id="PTHR32309">
    <property type="entry name" value="TYROSINE-PROTEIN KINASE"/>
    <property type="match status" value="1"/>
</dbReference>
<feature type="transmembrane region" description="Helical" evidence="2">
    <location>
        <begin position="497"/>
        <end position="517"/>
    </location>
</feature>